<proteinExistence type="predicted"/>
<evidence type="ECO:0000259" key="1">
    <source>
        <dbReference type="Pfam" id="PF02698"/>
    </source>
</evidence>
<dbReference type="Gene3D" id="3.40.50.620">
    <property type="entry name" value="HUPs"/>
    <property type="match status" value="1"/>
</dbReference>
<reference evidence="2 3" key="1">
    <citation type="submission" date="2019-03" db="EMBL/GenBank/DDBJ databases">
        <title>Genomic Encyclopedia of Type Strains, Phase III (KMG-III): the genomes of soil and plant-associated and newly described type strains.</title>
        <authorList>
            <person name="Whitman W."/>
        </authorList>
    </citation>
    <scope>NUCLEOTIDE SEQUENCE [LARGE SCALE GENOMIC DNA]</scope>
    <source>
        <strain evidence="2 3">CGMCC 1.12801</strain>
    </source>
</reference>
<feature type="domain" description="DUF218" evidence="1">
    <location>
        <begin position="58"/>
        <end position="174"/>
    </location>
</feature>
<dbReference type="EMBL" id="SNZV01000001">
    <property type="protein sequence ID" value="TDS17400.1"/>
    <property type="molecule type" value="Genomic_DNA"/>
</dbReference>
<sequence>MHRNRNKENKVREIAKLPDTPNLTDGLIEALTDLCFYQSPMTDCDLLFVFGSNILHAAIANQITYFLNECTIPTVIISGGIANYEASSFEPLAESELIFSHIEKINFPTTDFIIENKSKNTLENVAFSRVHFDFSTVRHICFLSHCYASMRSYLTLQKYFKLSKVGNCHIKIPSEISSISIAIDNWYMTAHGRKLVWGEYLRFKTYGFRGDFPISDVLDKMNRVEQHVQGHH</sequence>
<comment type="caution">
    <text evidence="2">The sequence shown here is derived from an EMBL/GenBank/DDBJ whole genome shotgun (WGS) entry which is preliminary data.</text>
</comment>
<dbReference type="OrthoDB" id="9782395at2"/>
<gene>
    <name evidence="2" type="ORF">B0I21_101265</name>
</gene>
<keyword evidence="3" id="KW-1185">Reference proteome</keyword>
<evidence type="ECO:0000313" key="3">
    <source>
        <dbReference type="Proteomes" id="UP000294752"/>
    </source>
</evidence>
<dbReference type="RefSeq" id="WP_133638523.1">
    <property type="nucleotide sequence ID" value="NZ_SNZV01000001.1"/>
</dbReference>
<evidence type="ECO:0000313" key="2">
    <source>
        <dbReference type="EMBL" id="TDS17400.1"/>
    </source>
</evidence>
<dbReference type="InterPro" id="IPR003848">
    <property type="entry name" value="DUF218"/>
</dbReference>
<accession>A0A4R7D8Q8</accession>
<protein>
    <submittedName>
        <fullName evidence="2">DUF218 domain-containing protein</fullName>
    </submittedName>
</protein>
<dbReference type="Proteomes" id="UP000294752">
    <property type="component" value="Unassembled WGS sequence"/>
</dbReference>
<dbReference type="AlphaFoldDB" id="A0A4R7D8Q8"/>
<dbReference type="Pfam" id="PF02698">
    <property type="entry name" value="DUF218"/>
    <property type="match status" value="1"/>
</dbReference>
<dbReference type="InterPro" id="IPR014729">
    <property type="entry name" value="Rossmann-like_a/b/a_fold"/>
</dbReference>
<name>A0A4R7D8Q8_9SPHI</name>
<organism evidence="2 3">
    <name type="scientific">Sphingobacterium paludis</name>
    <dbReference type="NCBI Taxonomy" id="1476465"/>
    <lineage>
        <taxon>Bacteria</taxon>
        <taxon>Pseudomonadati</taxon>
        <taxon>Bacteroidota</taxon>
        <taxon>Sphingobacteriia</taxon>
        <taxon>Sphingobacteriales</taxon>
        <taxon>Sphingobacteriaceae</taxon>
        <taxon>Sphingobacterium</taxon>
    </lineage>
</organism>